<accession>A0A067QMI5</accession>
<evidence type="ECO:0000313" key="2">
    <source>
        <dbReference type="EMBL" id="KDR10653.1"/>
    </source>
</evidence>
<evidence type="ECO:0000313" key="3">
    <source>
        <dbReference type="Proteomes" id="UP000027135"/>
    </source>
</evidence>
<organism evidence="2 3">
    <name type="scientific">Zootermopsis nevadensis</name>
    <name type="common">Dampwood termite</name>
    <dbReference type="NCBI Taxonomy" id="136037"/>
    <lineage>
        <taxon>Eukaryota</taxon>
        <taxon>Metazoa</taxon>
        <taxon>Ecdysozoa</taxon>
        <taxon>Arthropoda</taxon>
        <taxon>Hexapoda</taxon>
        <taxon>Insecta</taxon>
        <taxon>Pterygota</taxon>
        <taxon>Neoptera</taxon>
        <taxon>Polyneoptera</taxon>
        <taxon>Dictyoptera</taxon>
        <taxon>Blattodea</taxon>
        <taxon>Blattoidea</taxon>
        <taxon>Termitoidae</taxon>
        <taxon>Termopsidae</taxon>
        <taxon>Zootermopsis</taxon>
    </lineage>
</organism>
<evidence type="ECO:0000256" key="1">
    <source>
        <dbReference type="SAM" id="MobiDB-lite"/>
    </source>
</evidence>
<dbReference type="InParanoid" id="A0A067QMI5"/>
<dbReference type="Proteomes" id="UP000027135">
    <property type="component" value="Unassembled WGS sequence"/>
</dbReference>
<keyword evidence="3" id="KW-1185">Reference proteome</keyword>
<dbReference type="EMBL" id="KK853149">
    <property type="protein sequence ID" value="KDR10653.1"/>
    <property type="molecule type" value="Genomic_DNA"/>
</dbReference>
<sequence>MAGKYKKSYRRNFIPSRRGVLSNFSTRKGLQPLRKSMLEEALKKIVGKSSSRIVHSGRRSDYNIEDSLSPDDPAPEQTFGQRRSEGNAQRVAPRVIPTQHNKKRQLKNKAEFTRTCTGFKAAKAKMISDDRNVLLETPAVEYKEYAVAVASYWDKEFVQKFSTKNYLLETQRQLQEVFYKRKLLASHGREKLVNMDVEASVVQHKKPSSAEQEQMPLSPVLSDGLSLTFSPPIPPVTPILDPLQYLRKVFPKAENEGLQLFENENVPPQCLLTQHTEVGPRQQTHDNLQQYSHARSTSVSLEPYSTLPLVSSHKLGTTYDPIASDNMYRAAGLYVPCKFSLSMDTDEVDFKYYPHTF</sequence>
<protein>
    <submittedName>
        <fullName evidence="2">Uncharacterized protein</fullName>
    </submittedName>
</protein>
<proteinExistence type="predicted"/>
<dbReference type="AlphaFoldDB" id="A0A067QMI5"/>
<reference evidence="2 3" key="1">
    <citation type="journal article" date="2014" name="Nat. Commun.">
        <title>Molecular traces of alternative social organization in a termite genome.</title>
        <authorList>
            <person name="Terrapon N."/>
            <person name="Li C."/>
            <person name="Robertson H.M."/>
            <person name="Ji L."/>
            <person name="Meng X."/>
            <person name="Booth W."/>
            <person name="Chen Z."/>
            <person name="Childers C.P."/>
            <person name="Glastad K.M."/>
            <person name="Gokhale K."/>
            <person name="Gowin J."/>
            <person name="Gronenberg W."/>
            <person name="Hermansen R.A."/>
            <person name="Hu H."/>
            <person name="Hunt B.G."/>
            <person name="Huylmans A.K."/>
            <person name="Khalil S.M."/>
            <person name="Mitchell R.D."/>
            <person name="Munoz-Torres M.C."/>
            <person name="Mustard J.A."/>
            <person name="Pan H."/>
            <person name="Reese J.T."/>
            <person name="Scharf M.E."/>
            <person name="Sun F."/>
            <person name="Vogel H."/>
            <person name="Xiao J."/>
            <person name="Yang W."/>
            <person name="Yang Z."/>
            <person name="Yang Z."/>
            <person name="Zhou J."/>
            <person name="Zhu J."/>
            <person name="Brent C.S."/>
            <person name="Elsik C.G."/>
            <person name="Goodisman M.A."/>
            <person name="Liberles D.A."/>
            <person name="Roe R.M."/>
            <person name="Vargo E.L."/>
            <person name="Vilcinskas A."/>
            <person name="Wang J."/>
            <person name="Bornberg-Bauer E."/>
            <person name="Korb J."/>
            <person name="Zhang G."/>
            <person name="Liebig J."/>
        </authorList>
    </citation>
    <scope>NUCLEOTIDE SEQUENCE [LARGE SCALE GENOMIC DNA]</scope>
    <source>
        <tissue evidence="2">Whole organism</tissue>
    </source>
</reference>
<feature type="region of interest" description="Disordered" evidence="1">
    <location>
        <begin position="56"/>
        <end position="88"/>
    </location>
</feature>
<gene>
    <name evidence="2" type="ORF">L798_14330</name>
</gene>
<name>A0A067QMI5_ZOONE</name>